<dbReference type="RefSeq" id="WP_143746360.1">
    <property type="nucleotide sequence ID" value="NZ_FUKW01000059.1"/>
</dbReference>
<reference evidence="1 2" key="1">
    <citation type="submission" date="2017-02" db="EMBL/GenBank/DDBJ databases">
        <authorList>
            <person name="Peterson S.W."/>
        </authorList>
    </citation>
    <scope>NUCLEOTIDE SEQUENCE [LARGE SCALE GENOMIC DNA]</scope>
    <source>
        <strain evidence="1 2">42ea</strain>
    </source>
</reference>
<organism evidence="1 2">
    <name type="scientific">Marinilactibacillus psychrotolerans 42ea</name>
    <dbReference type="NCBI Taxonomy" id="1255609"/>
    <lineage>
        <taxon>Bacteria</taxon>
        <taxon>Bacillati</taxon>
        <taxon>Bacillota</taxon>
        <taxon>Bacilli</taxon>
        <taxon>Lactobacillales</taxon>
        <taxon>Carnobacteriaceae</taxon>
        <taxon>Marinilactibacillus</taxon>
    </lineage>
</organism>
<gene>
    <name evidence="1" type="ORF">FM115_03605</name>
</gene>
<dbReference type="Pfam" id="PF08282">
    <property type="entry name" value="Hydrolase_3"/>
    <property type="match status" value="1"/>
</dbReference>
<evidence type="ECO:0008006" key="3">
    <source>
        <dbReference type="Google" id="ProtNLM"/>
    </source>
</evidence>
<dbReference type="PROSITE" id="PS01228">
    <property type="entry name" value="COF_1"/>
    <property type="match status" value="1"/>
</dbReference>
<evidence type="ECO:0000313" key="1">
    <source>
        <dbReference type="EMBL" id="SJN26185.1"/>
    </source>
</evidence>
<sequence>MEPKALVFFDLDGTLLNNHSELDQDVIEALEKLKVNKLDPIE</sequence>
<dbReference type="InterPro" id="IPR023214">
    <property type="entry name" value="HAD_sf"/>
</dbReference>
<accession>A0A1R4J338</accession>
<dbReference type="AlphaFoldDB" id="A0A1R4J338"/>
<dbReference type="Gene3D" id="3.40.50.1000">
    <property type="entry name" value="HAD superfamily/HAD-like"/>
    <property type="match status" value="1"/>
</dbReference>
<evidence type="ECO:0000313" key="2">
    <source>
        <dbReference type="Proteomes" id="UP000195611"/>
    </source>
</evidence>
<protein>
    <recommendedName>
        <fullName evidence="3">Phosphoglycolate phosphatase</fullName>
    </recommendedName>
</protein>
<proteinExistence type="predicted"/>
<dbReference type="EMBL" id="FUKW01000059">
    <property type="protein sequence ID" value="SJN26185.1"/>
    <property type="molecule type" value="Genomic_DNA"/>
</dbReference>
<name>A0A1R4J338_9LACT</name>
<dbReference type="InterPro" id="IPR036412">
    <property type="entry name" value="HAD-like_sf"/>
</dbReference>
<dbReference type="Proteomes" id="UP000195611">
    <property type="component" value="Unassembled WGS sequence"/>
</dbReference>
<dbReference type="SUPFAM" id="SSF56784">
    <property type="entry name" value="HAD-like"/>
    <property type="match status" value="1"/>
</dbReference>